<feature type="region of interest" description="Disordered" evidence="1">
    <location>
        <begin position="1"/>
        <end position="42"/>
    </location>
</feature>
<organism evidence="2 3">
    <name type="scientific">Actinacidiphila polyblastidii</name>
    <dbReference type="NCBI Taxonomy" id="3110430"/>
    <lineage>
        <taxon>Bacteria</taxon>
        <taxon>Bacillati</taxon>
        <taxon>Actinomycetota</taxon>
        <taxon>Actinomycetes</taxon>
        <taxon>Kitasatosporales</taxon>
        <taxon>Streptomycetaceae</taxon>
        <taxon>Actinacidiphila</taxon>
    </lineage>
</organism>
<feature type="compositionally biased region" description="Basic and acidic residues" evidence="1">
    <location>
        <begin position="1"/>
        <end position="16"/>
    </location>
</feature>
<dbReference type="Proteomes" id="UP001344658">
    <property type="component" value="Unassembled WGS sequence"/>
</dbReference>
<evidence type="ECO:0000256" key="1">
    <source>
        <dbReference type="SAM" id="MobiDB-lite"/>
    </source>
</evidence>
<evidence type="ECO:0000313" key="2">
    <source>
        <dbReference type="EMBL" id="MEE4543710.1"/>
    </source>
</evidence>
<reference evidence="2 3" key="1">
    <citation type="submission" date="2023-12" db="EMBL/GenBank/DDBJ databases">
        <title>Streptomyces sp. V4-01.</title>
        <authorList>
            <person name="Somphong A."/>
            <person name="Phongsopitanun W."/>
        </authorList>
    </citation>
    <scope>NUCLEOTIDE SEQUENCE [LARGE SCALE GENOMIC DNA]</scope>
    <source>
        <strain evidence="2 3">V4-01</strain>
    </source>
</reference>
<comment type="caution">
    <text evidence="2">The sequence shown here is derived from an EMBL/GenBank/DDBJ whole genome shotgun (WGS) entry which is preliminary data.</text>
</comment>
<accession>A0ABU7PD29</accession>
<dbReference type="RefSeq" id="WP_330796387.1">
    <property type="nucleotide sequence ID" value="NZ_JAZEWV010000012.1"/>
</dbReference>
<sequence length="42" mass="4632">MSEANTTRHADHDAAGRHRGQASAEENDTSAPHGKHRRPQEN</sequence>
<gene>
    <name evidence="2" type="ORF">V2S66_17250</name>
</gene>
<feature type="compositionally biased region" description="Basic residues" evidence="1">
    <location>
        <begin position="33"/>
        <end position="42"/>
    </location>
</feature>
<name>A0ABU7PD29_9ACTN</name>
<keyword evidence="3" id="KW-1185">Reference proteome</keyword>
<dbReference type="EMBL" id="JAZEWV010000012">
    <property type="protein sequence ID" value="MEE4543710.1"/>
    <property type="molecule type" value="Genomic_DNA"/>
</dbReference>
<protein>
    <submittedName>
        <fullName evidence="2">Uncharacterized protein</fullName>
    </submittedName>
</protein>
<evidence type="ECO:0000313" key="3">
    <source>
        <dbReference type="Proteomes" id="UP001344658"/>
    </source>
</evidence>
<proteinExistence type="predicted"/>